<gene>
    <name evidence="2" type="ORF">NCTC12121_02142</name>
</gene>
<feature type="coiled-coil region" evidence="1">
    <location>
        <begin position="9"/>
        <end position="36"/>
    </location>
</feature>
<sequence length="48" mass="5916">MTLYELYEINRLDGEIEELERKIIRLQEQRREIINRSNANKEKPNERA</sequence>
<evidence type="ECO:0000313" key="2">
    <source>
        <dbReference type="EMBL" id="STC89319.1"/>
    </source>
</evidence>
<name>A0A376DGK1_9GAMM</name>
<reference evidence="2 3" key="1">
    <citation type="submission" date="2018-06" db="EMBL/GenBank/DDBJ databases">
        <authorList>
            <consortium name="Pathogen Informatics"/>
            <person name="Doyle S."/>
        </authorList>
    </citation>
    <scope>NUCLEOTIDE SEQUENCE [LARGE SCALE GENOMIC DNA]</scope>
    <source>
        <strain evidence="2 3">NCTC12121</strain>
    </source>
</reference>
<organism evidence="2 3">
    <name type="scientific">Edwardsiella hoshinae</name>
    <dbReference type="NCBI Taxonomy" id="93378"/>
    <lineage>
        <taxon>Bacteria</taxon>
        <taxon>Pseudomonadati</taxon>
        <taxon>Pseudomonadota</taxon>
        <taxon>Gammaproteobacteria</taxon>
        <taxon>Enterobacterales</taxon>
        <taxon>Hafniaceae</taxon>
        <taxon>Edwardsiella</taxon>
    </lineage>
</organism>
<dbReference type="AlphaFoldDB" id="A0A376DGK1"/>
<evidence type="ECO:0000256" key="1">
    <source>
        <dbReference type="SAM" id="Coils"/>
    </source>
</evidence>
<accession>A0A376DGK1</accession>
<evidence type="ECO:0000313" key="3">
    <source>
        <dbReference type="Proteomes" id="UP000255248"/>
    </source>
</evidence>
<proteinExistence type="predicted"/>
<keyword evidence="1" id="KW-0175">Coiled coil</keyword>
<dbReference type="RefSeq" id="WP_155964363.1">
    <property type="nucleotide sequence ID" value="NZ_CP065626.1"/>
</dbReference>
<dbReference type="EMBL" id="UFXZ01000001">
    <property type="protein sequence ID" value="STC89319.1"/>
    <property type="molecule type" value="Genomic_DNA"/>
</dbReference>
<protein>
    <submittedName>
        <fullName evidence="2">Uncharacterized protein</fullName>
    </submittedName>
</protein>
<dbReference type="Proteomes" id="UP000255248">
    <property type="component" value="Unassembled WGS sequence"/>
</dbReference>